<gene>
    <name evidence="2" type="ORF">EVAR_14123_1</name>
</gene>
<dbReference type="EMBL" id="BGZK01000200">
    <property type="protein sequence ID" value="GBP27930.1"/>
    <property type="molecule type" value="Genomic_DNA"/>
</dbReference>
<dbReference type="AlphaFoldDB" id="A0A4C1UNZ2"/>
<evidence type="ECO:0000256" key="1">
    <source>
        <dbReference type="SAM" id="MobiDB-lite"/>
    </source>
</evidence>
<organism evidence="2 3">
    <name type="scientific">Eumeta variegata</name>
    <name type="common">Bagworm moth</name>
    <name type="synonym">Eumeta japonica</name>
    <dbReference type="NCBI Taxonomy" id="151549"/>
    <lineage>
        <taxon>Eukaryota</taxon>
        <taxon>Metazoa</taxon>
        <taxon>Ecdysozoa</taxon>
        <taxon>Arthropoda</taxon>
        <taxon>Hexapoda</taxon>
        <taxon>Insecta</taxon>
        <taxon>Pterygota</taxon>
        <taxon>Neoptera</taxon>
        <taxon>Endopterygota</taxon>
        <taxon>Lepidoptera</taxon>
        <taxon>Glossata</taxon>
        <taxon>Ditrysia</taxon>
        <taxon>Tineoidea</taxon>
        <taxon>Psychidae</taxon>
        <taxon>Oiketicinae</taxon>
        <taxon>Eumeta</taxon>
    </lineage>
</organism>
<protein>
    <submittedName>
        <fullName evidence="2">Uncharacterized protein</fullName>
    </submittedName>
</protein>
<name>A0A4C1UNZ2_EUMVA</name>
<proteinExistence type="predicted"/>
<dbReference type="Proteomes" id="UP000299102">
    <property type="component" value="Unassembled WGS sequence"/>
</dbReference>
<keyword evidence="3" id="KW-1185">Reference proteome</keyword>
<reference evidence="2 3" key="1">
    <citation type="journal article" date="2019" name="Commun. Biol.">
        <title>The bagworm genome reveals a unique fibroin gene that provides high tensile strength.</title>
        <authorList>
            <person name="Kono N."/>
            <person name="Nakamura H."/>
            <person name="Ohtoshi R."/>
            <person name="Tomita M."/>
            <person name="Numata K."/>
            <person name="Arakawa K."/>
        </authorList>
    </citation>
    <scope>NUCLEOTIDE SEQUENCE [LARGE SCALE GENOMIC DNA]</scope>
</reference>
<evidence type="ECO:0000313" key="2">
    <source>
        <dbReference type="EMBL" id="GBP27930.1"/>
    </source>
</evidence>
<comment type="caution">
    <text evidence="2">The sequence shown here is derived from an EMBL/GenBank/DDBJ whole genome shotgun (WGS) entry which is preliminary data.</text>
</comment>
<accession>A0A4C1UNZ2</accession>
<feature type="region of interest" description="Disordered" evidence="1">
    <location>
        <begin position="25"/>
        <end position="45"/>
    </location>
</feature>
<evidence type="ECO:0000313" key="3">
    <source>
        <dbReference type="Proteomes" id="UP000299102"/>
    </source>
</evidence>
<sequence>MQIIKANRTPAVPNLAVDCTPCLPVAGGSSPRPQRAAADLTRPRPVLNNRRGVTYLSVVFRPMSESSGGPASPPSLPLPTVSLFSTSSGILPLPKWPTTHDTLVTPPGSQV</sequence>